<reference evidence="1 2" key="1">
    <citation type="submission" date="2014-05" db="EMBL/GenBank/DDBJ databases">
        <title>Complete genome sequence of the Streptomyces mutabilis TRM45540.</title>
        <authorList>
            <person name="Luo X."/>
            <person name="Zhang L."/>
        </authorList>
    </citation>
    <scope>NUCLEOTIDE SEQUENCE [LARGE SCALE GENOMIC DNA]</scope>
    <source>
        <strain evidence="1 2">TRM45540</strain>
    </source>
</reference>
<accession>A0A086N376</accession>
<organism evidence="1 2">
    <name type="scientific">Streptomyces mutabilis</name>
    <dbReference type="NCBI Taxonomy" id="67332"/>
    <lineage>
        <taxon>Bacteria</taxon>
        <taxon>Bacillati</taxon>
        <taxon>Actinomycetota</taxon>
        <taxon>Actinomycetes</taxon>
        <taxon>Kitasatosporales</taxon>
        <taxon>Streptomycetaceae</taxon>
        <taxon>Streptomyces</taxon>
    </lineage>
</organism>
<gene>
    <name evidence="1" type="ORF">FM21_05535</name>
</gene>
<proteinExistence type="predicted"/>
<dbReference type="HOGENOM" id="CLU_1446911_0_0_11"/>
<dbReference type="Proteomes" id="UP000029095">
    <property type="component" value="Unassembled WGS sequence"/>
</dbReference>
<dbReference type="RefSeq" id="WP_043373102.1">
    <property type="nucleotide sequence ID" value="NZ_KN039946.1"/>
</dbReference>
<protein>
    <submittedName>
        <fullName evidence="1">Uncharacterized protein</fullName>
    </submittedName>
</protein>
<evidence type="ECO:0000313" key="1">
    <source>
        <dbReference type="EMBL" id="KFG75594.1"/>
    </source>
</evidence>
<name>A0A086N376_9ACTN</name>
<sequence length="187" mass="20155">MQDTARGVALAFNASAVLRIGGAVFAACPDERLRSLYYRMDAGMRAVWRHLRGSDIHPRVVAEAEDANRALGEQSRALGLPEEFLRGHRDLVATALAHFAGREEASQEDMSARAVETAGFLEAGVGSAQGAVDFERSCQVAAQSLLQGWADDPLSTMRKVRRETGVWALAYQGFVTPVPGAEPDIAD</sequence>
<keyword evidence="2" id="KW-1185">Reference proteome</keyword>
<dbReference type="AlphaFoldDB" id="A0A086N376"/>
<evidence type="ECO:0000313" key="2">
    <source>
        <dbReference type="Proteomes" id="UP000029095"/>
    </source>
</evidence>
<comment type="caution">
    <text evidence="1">The sequence shown here is derived from an EMBL/GenBank/DDBJ whole genome shotgun (WGS) entry which is preliminary data.</text>
</comment>
<dbReference type="EMBL" id="JNFQ01000001">
    <property type="protein sequence ID" value="KFG75594.1"/>
    <property type="molecule type" value="Genomic_DNA"/>
</dbReference>